<organism evidence="1">
    <name type="scientific">marine sediment metagenome</name>
    <dbReference type="NCBI Taxonomy" id="412755"/>
    <lineage>
        <taxon>unclassified sequences</taxon>
        <taxon>metagenomes</taxon>
        <taxon>ecological metagenomes</taxon>
    </lineage>
</organism>
<name>X0YHZ0_9ZZZZ</name>
<gene>
    <name evidence="1" type="ORF">S01H4_19294</name>
</gene>
<dbReference type="AlphaFoldDB" id="X0YHZ0"/>
<reference evidence="1" key="1">
    <citation type="journal article" date="2014" name="Front. Microbiol.">
        <title>High frequency of phylogenetically diverse reductive dehalogenase-homologous genes in deep subseafloor sedimentary metagenomes.</title>
        <authorList>
            <person name="Kawai M."/>
            <person name="Futagami T."/>
            <person name="Toyoda A."/>
            <person name="Takaki Y."/>
            <person name="Nishi S."/>
            <person name="Hori S."/>
            <person name="Arai W."/>
            <person name="Tsubouchi T."/>
            <person name="Morono Y."/>
            <person name="Uchiyama I."/>
            <person name="Ito T."/>
            <person name="Fujiyama A."/>
            <person name="Inagaki F."/>
            <person name="Takami H."/>
        </authorList>
    </citation>
    <scope>NUCLEOTIDE SEQUENCE</scope>
    <source>
        <strain evidence="1">Expedition CK06-06</strain>
    </source>
</reference>
<comment type="caution">
    <text evidence="1">The sequence shown here is derived from an EMBL/GenBank/DDBJ whole genome shotgun (WGS) entry which is preliminary data.</text>
</comment>
<accession>X0YHZ0</accession>
<dbReference type="EMBL" id="BART01008591">
    <property type="protein sequence ID" value="GAG55495.1"/>
    <property type="molecule type" value="Genomic_DNA"/>
</dbReference>
<proteinExistence type="predicted"/>
<evidence type="ECO:0000313" key="1">
    <source>
        <dbReference type="EMBL" id="GAG55495.1"/>
    </source>
</evidence>
<sequence>MRLRSVKNLYLVKQLIQMCPPMPGGETVKAIELINKVLLSEDGAKAVLYPHSSLTTTILQLWGEAISPKDIATKLGLGEDGEETVICVIEEQENYKEKE</sequence>
<protein>
    <submittedName>
        <fullName evidence="1">Uncharacterized protein</fullName>
    </submittedName>
</protein>